<keyword evidence="1" id="KW-1133">Transmembrane helix</keyword>
<evidence type="ECO:0000313" key="3">
    <source>
        <dbReference type="Proteomes" id="UP000613768"/>
    </source>
</evidence>
<dbReference type="InterPro" id="IPR001646">
    <property type="entry name" value="5peptide_repeat"/>
</dbReference>
<dbReference type="AlphaFoldDB" id="A0AAW3ZR86"/>
<dbReference type="Gene3D" id="2.160.20.80">
    <property type="entry name" value="E3 ubiquitin-protein ligase SopA"/>
    <property type="match status" value="1"/>
</dbReference>
<keyword evidence="1" id="KW-0812">Transmembrane</keyword>
<comment type="caution">
    <text evidence="2">The sequence shown here is derived from an EMBL/GenBank/DDBJ whole genome shotgun (WGS) entry which is preliminary data.</text>
</comment>
<evidence type="ECO:0000256" key="1">
    <source>
        <dbReference type="SAM" id="Phobius"/>
    </source>
</evidence>
<dbReference type="EMBL" id="JACYTR010000040">
    <property type="protein sequence ID" value="MBD8527077.1"/>
    <property type="molecule type" value="Genomic_DNA"/>
</dbReference>
<dbReference type="SUPFAM" id="SSF141571">
    <property type="entry name" value="Pentapeptide repeat-like"/>
    <property type="match status" value="1"/>
</dbReference>
<keyword evidence="3" id="KW-1185">Reference proteome</keyword>
<dbReference type="PANTHER" id="PTHR14136:SF17">
    <property type="entry name" value="BTB_POZ DOMAIN-CONTAINING PROTEIN KCTD9"/>
    <property type="match status" value="1"/>
</dbReference>
<evidence type="ECO:0000313" key="2">
    <source>
        <dbReference type="EMBL" id="MBD8527077.1"/>
    </source>
</evidence>
<organism evidence="2 3">
    <name type="scientific">Pseudomarimonas arenosa</name>
    <dbReference type="NCBI Taxonomy" id="2774145"/>
    <lineage>
        <taxon>Bacteria</taxon>
        <taxon>Pseudomonadati</taxon>
        <taxon>Pseudomonadota</taxon>
        <taxon>Gammaproteobacteria</taxon>
        <taxon>Lysobacterales</taxon>
        <taxon>Lysobacteraceae</taxon>
        <taxon>Pseudomarimonas</taxon>
    </lineage>
</organism>
<dbReference type="RefSeq" id="WP_192030499.1">
    <property type="nucleotide sequence ID" value="NZ_JACYTR010000040.1"/>
</dbReference>
<feature type="transmembrane region" description="Helical" evidence="1">
    <location>
        <begin position="76"/>
        <end position="95"/>
    </location>
</feature>
<name>A0AAW3ZR86_9GAMM</name>
<dbReference type="Pfam" id="PF00805">
    <property type="entry name" value="Pentapeptide"/>
    <property type="match status" value="1"/>
</dbReference>
<dbReference type="InterPro" id="IPR051082">
    <property type="entry name" value="Pentapeptide-BTB/POZ_domain"/>
</dbReference>
<protein>
    <submittedName>
        <fullName evidence="2">Pentapeptide repeat-containing protein</fullName>
    </submittedName>
</protein>
<reference evidence="2 3" key="1">
    <citation type="submission" date="2020-09" db="EMBL/GenBank/DDBJ databases">
        <title>Pseudoxanthomonas sp. CAU 1598 isolated from sand of Yaerae Beach.</title>
        <authorList>
            <person name="Kim W."/>
        </authorList>
    </citation>
    <scope>NUCLEOTIDE SEQUENCE [LARGE SCALE GENOMIC DNA]</scope>
    <source>
        <strain evidence="2 3">CAU 1598</strain>
    </source>
</reference>
<dbReference type="Proteomes" id="UP000613768">
    <property type="component" value="Unassembled WGS sequence"/>
</dbReference>
<proteinExistence type="predicted"/>
<sequence length="433" mass="47377">MNDSRSDTITDSARIQALEATVEELQTSSIGQEHRLVQVARNAYLALLSRPGWTGTRRLEAGGALVRYMFLGRTTLVLGLSLGGLLALHASFMLADQNKKLDLQNYLSIVSGELAEAQRNSQFVQLIAPLIADLQTHSATAERSANGAWTLPPELAIRIAVLTQTFQPYRWIHRDMLGDDVMESTGSGWIYRVMTGVRSLYDDAFGQPRLRERLGSLKIPALTDQRMSPERGFLLVNLHALRISFPELTRWNVTFESAHAPGARLGGIDLRRLEGPDAAGTIDLSGSNLNAASFERAWLDGVSLIMSNLTLAQFDGAQCAGTLFEGATLDQASFIAARLERAKFNHAYIGDSNFRLANLAGADLMNVRGLTDAKLSEACMSRQSTQMPSDFVWSAYTVPDECCELWSGQHEAFARRGDGTCAAIDAPIPNLSQ</sequence>
<dbReference type="PANTHER" id="PTHR14136">
    <property type="entry name" value="BTB_POZ DOMAIN-CONTAINING PROTEIN KCTD9"/>
    <property type="match status" value="1"/>
</dbReference>
<accession>A0AAW3ZR86</accession>
<keyword evidence="1" id="KW-0472">Membrane</keyword>
<gene>
    <name evidence="2" type="ORF">IFO71_15150</name>
</gene>